<feature type="compositionally biased region" description="Basic residues" evidence="1">
    <location>
        <begin position="1"/>
        <end position="11"/>
    </location>
</feature>
<proteinExistence type="predicted"/>
<protein>
    <submittedName>
        <fullName evidence="2">Uncharacterized protein</fullName>
    </submittedName>
</protein>
<organism evidence="2 3">
    <name type="scientific">Thalassiosira oceanica</name>
    <name type="common">Marine diatom</name>
    <dbReference type="NCBI Taxonomy" id="159749"/>
    <lineage>
        <taxon>Eukaryota</taxon>
        <taxon>Sar</taxon>
        <taxon>Stramenopiles</taxon>
        <taxon>Ochrophyta</taxon>
        <taxon>Bacillariophyta</taxon>
        <taxon>Coscinodiscophyceae</taxon>
        <taxon>Thalassiosirophycidae</taxon>
        <taxon>Thalassiosirales</taxon>
        <taxon>Thalassiosiraceae</taxon>
        <taxon>Thalassiosira</taxon>
    </lineage>
</organism>
<feature type="region of interest" description="Disordered" evidence="1">
    <location>
        <begin position="1"/>
        <end position="44"/>
    </location>
</feature>
<sequence length="60" mass="7009">MVTKSPKSHGGRKQDRPKKAGRNSKARRRIDEEDDDRSPITATEFQLDMEIVQLQRELEE</sequence>
<evidence type="ECO:0000256" key="1">
    <source>
        <dbReference type="SAM" id="MobiDB-lite"/>
    </source>
</evidence>
<name>K0QZS8_THAOC</name>
<evidence type="ECO:0000313" key="3">
    <source>
        <dbReference type="Proteomes" id="UP000266841"/>
    </source>
</evidence>
<dbReference type="AlphaFoldDB" id="K0QZS8"/>
<feature type="non-terminal residue" evidence="2">
    <location>
        <position position="60"/>
    </location>
</feature>
<reference evidence="2 3" key="1">
    <citation type="journal article" date="2012" name="Genome Biol.">
        <title>Genome and low-iron response of an oceanic diatom adapted to chronic iron limitation.</title>
        <authorList>
            <person name="Lommer M."/>
            <person name="Specht M."/>
            <person name="Roy A.S."/>
            <person name="Kraemer L."/>
            <person name="Andreson R."/>
            <person name="Gutowska M.A."/>
            <person name="Wolf J."/>
            <person name="Bergner S.V."/>
            <person name="Schilhabel M.B."/>
            <person name="Klostermeier U.C."/>
            <person name="Beiko R.G."/>
            <person name="Rosenstiel P."/>
            <person name="Hippler M."/>
            <person name="Laroche J."/>
        </authorList>
    </citation>
    <scope>NUCLEOTIDE SEQUENCE [LARGE SCALE GENOMIC DNA]</scope>
    <source>
        <strain evidence="2 3">CCMP1005</strain>
    </source>
</reference>
<keyword evidence="3" id="KW-1185">Reference proteome</keyword>
<comment type="caution">
    <text evidence="2">The sequence shown here is derived from an EMBL/GenBank/DDBJ whole genome shotgun (WGS) entry which is preliminary data.</text>
</comment>
<gene>
    <name evidence="2" type="ORF">THAOC_37626</name>
</gene>
<accession>K0QZS8</accession>
<dbReference type="Proteomes" id="UP000266841">
    <property type="component" value="Unassembled WGS sequence"/>
</dbReference>
<evidence type="ECO:0000313" key="2">
    <source>
        <dbReference type="EMBL" id="EJK43884.1"/>
    </source>
</evidence>
<dbReference type="EMBL" id="AGNL01050490">
    <property type="protein sequence ID" value="EJK43884.1"/>
    <property type="molecule type" value="Genomic_DNA"/>
</dbReference>
<feature type="compositionally biased region" description="Basic residues" evidence="1">
    <location>
        <begin position="19"/>
        <end position="28"/>
    </location>
</feature>